<protein>
    <submittedName>
        <fullName evidence="1">Uncharacterized protein</fullName>
    </submittedName>
</protein>
<evidence type="ECO:0000313" key="1">
    <source>
        <dbReference type="EMBL" id="RVW93329.1"/>
    </source>
</evidence>
<gene>
    <name evidence="1" type="ORF">CK203_022434</name>
</gene>
<evidence type="ECO:0000313" key="2">
    <source>
        <dbReference type="Proteomes" id="UP000288805"/>
    </source>
</evidence>
<dbReference type="AlphaFoldDB" id="A0A438I9I9"/>
<name>A0A438I9I9_VITVI</name>
<sequence>MGEENPFISGARRNSSLFGRNDPRQVYLSVLEHVSLGVAMMGSIHQGWSLDVAPLREAFPGDLSLGFFFPLCTFVLVAYVTGSSSPSPLSSISLFPVSSILVRECSFLTPVPLAAPTLSVHPTIGSGVSSCYRRAGTMRMTLPPFIAKSLKSEHPVSLLSEREFWARFHIPDNIPIHLIDDDALSSTDQPNNVMYFTKEQFVARLRLSLLSFFKQFLHFTQIPPTFLHPIIVRVLMGYSILDMHFQLDLSLLKILFVYTIKMSQKERFSLFSHIPSLQLVTSLLDSGKGRAKGHVLVSGPWSGSSEGPDIVFSPQCSLDIPSKERWGRLVKWVEKTSFTRLNKLFEIDASERNHKVLMSNKNLLALIDDPKPFIIPVLSRVAPLPLVPGEHFMLKDFPFYEVAHLTYSKAHQACLEELERKRQEGTLRNEHAARAVWRARTPPPTFSFSPSASSSSSSSASSSKLETGVDWVVFPIICEEEEEEKGMTSNLRVKFRERQCKHLFKSIDVNLIPSKKACPKPACSKPVSVPPPVPVPSTIAVEIIPKLDEKLSSADDTVKANPFVHQQRNSNTKRDSQSLKPHASASLDFLLVGSSRNHDGIPGHNMDVSEDLLTSLEALKSETTTARKIPTDGANVSVRSTGVRPTGQSSQIRATSRCKWGPVCRLGVRCLGRRSDVSLNCRFRLALWEKETLSLLVPDETHLCLDRMIPDGYHVCPRRPRGNVEVNQCLDPIWPQEANVLATFVPQSCPTTMHAHRH</sequence>
<dbReference type="Proteomes" id="UP000288805">
    <property type="component" value="Unassembled WGS sequence"/>
</dbReference>
<accession>A0A438I9I9</accession>
<proteinExistence type="predicted"/>
<dbReference type="EMBL" id="QGNW01000130">
    <property type="protein sequence ID" value="RVW93329.1"/>
    <property type="molecule type" value="Genomic_DNA"/>
</dbReference>
<organism evidence="1 2">
    <name type="scientific">Vitis vinifera</name>
    <name type="common">Grape</name>
    <dbReference type="NCBI Taxonomy" id="29760"/>
    <lineage>
        <taxon>Eukaryota</taxon>
        <taxon>Viridiplantae</taxon>
        <taxon>Streptophyta</taxon>
        <taxon>Embryophyta</taxon>
        <taxon>Tracheophyta</taxon>
        <taxon>Spermatophyta</taxon>
        <taxon>Magnoliopsida</taxon>
        <taxon>eudicotyledons</taxon>
        <taxon>Gunneridae</taxon>
        <taxon>Pentapetalae</taxon>
        <taxon>rosids</taxon>
        <taxon>Vitales</taxon>
        <taxon>Vitaceae</taxon>
        <taxon>Viteae</taxon>
        <taxon>Vitis</taxon>
    </lineage>
</organism>
<comment type="caution">
    <text evidence="1">The sequence shown here is derived from an EMBL/GenBank/DDBJ whole genome shotgun (WGS) entry which is preliminary data.</text>
</comment>
<reference evidence="1 2" key="1">
    <citation type="journal article" date="2018" name="PLoS Genet.">
        <title>Population sequencing reveals clonal diversity and ancestral inbreeding in the grapevine cultivar Chardonnay.</title>
        <authorList>
            <person name="Roach M.J."/>
            <person name="Johnson D.L."/>
            <person name="Bohlmann J."/>
            <person name="van Vuuren H.J."/>
            <person name="Jones S.J."/>
            <person name="Pretorius I.S."/>
            <person name="Schmidt S.A."/>
            <person name="Borneman A.R."/>
        </authorList>
    </citation>
    <scope>NUCLEOTIDE SEQUENCE [LARGE SCALE GENOMIC DNA]</scope>
    <source>
        <strain evidence="2">cv. Chardonnay</strain>
        <tissue evidence="1">Leaf</tissue>
    </source>
</reference>